<reference evidence="1" key="2">
    <citation type="journal article" date="2015" name="Fish Shellfish Immunol.">
        <title>Early steps in the European eel (Anguilla anguilla)-Vibrio vulnificus interaction in the gills: Role of the RtxA13 toxin.</title>
        <authorList>
            <person name="Callol A."/>
            <person name="Pajuelo D."/>
            <person name="Ebbesson L."/>
            <person name="Teles M."/>
            <person name="MacKenzie S."/>
            <person name="Amaro C."/>
        </authorList>
    </citation>
    <scope>NUCLEOTIDE SEQUENCE</scope>
</reference>
<dbReference type="EMBL" id="GBXM01081404">
    <property type="protein sequence ID" value="JAH27173.1"/>
    <property type="molecule type" value="Transcribed_RNA"/>
</dbReference>
<evidence type="ECO:0000313" key="1">
    <source>
        <dbReference type="EMBL" id="JAH27173.1"/>
    </source>
</evidence>
<organism evidence="1">
    <name type="scientific">Anguilla anguilla</name>
    <name type="common">European freshwater eel</name>
    <name type="synonym">Muraena anguilla</name>
    <dbReference type="NCBI Taxonomy" id="7936"/>
    <lineage>
        <taxon>Eukaryota</taxon>
        <taxon>Metazoa</taxon>
        <taxon>Chordata</taxon>
        <taxon>Craniata</taxon>
        <taxon>Vertebrata</taxon>
        <taxon>Euteleostomi</taxon>
        <taxon>Actinopterygii</taxon>
        <taxon>Neopterygii</taxon>
        <taxon>Teleostei</taxon>
        <taxon>Anguilliformes</taxon>
        <taxon>Anguillidae</taxon>
        <taxon>Anguilla</taxon>
    </lineage>
</organism>
<sequence>MSSVNEAEYPLKKLRTMFLATTNIGFL</sequence>
<dbReference type="AlphaFoldDB" id="A0A0E9RFP4"/>
<protein>
    <submittedName>
        <fullName evidence="1">Uncharacterized protein</fullName>
    </submittedName>
</protein>
<reference evidence="1" key="1">
    <citation type="submission" date="2014-11" db="EMBL/GenBank/DDBJ databases">
        <authorList>
            <person name="Amaro Gonzalez C."/>
        </authorList>
    </citation>
    <scope>NUCLEOTIDE SEQUENCE</scope>
</reference>
<proteinExistence type="predicted"/>
<accession>A0A0E9RFP4</accession>
<name>A0A0E9RFP4_ANGAN</name>